<keyword evidence="7 16" id="KW-0812">Transmembrane</keyword>
<evidence type="ECO:0000256" key="16">
    <source>
        <dbReference type="SAM" id="Phobius"/>
    </source>
</evidence>
<evidence type="ECO:0000256" key="3">
    <source>
        <dbReference type="ARBA" id="ARBA00022475"/>
    </source>
</evidence>
<dbReference type="InterPro" id="IPR050482">
    <property type="entry name" value="Sensor_HK_TwoCompSys"/>
</dbReference>
<dbReference type="Gene3D" id="1.20.120.960">
    <property type="entry name" value="Histidine kinase NarX, sensor domain"/>
    <property type="match status" value="1"/>
</dbReference>
<dbReference type="GO" id="GO:0005886">
    <property type="term" value="C:plasma membrane"/>
    <property type="evidence" value="ECO:0007669"/>
    <property type="project" value="UniProtKB-SubCell"/>
</dbReference>
<keyword evidence="13 14" id="KW-0472">Membrane</keyword>
<dbReference type="SMART" id="SM00065">
    <property type="entry name" value="GAF"/>
    <property type="match status" value="1"/>
</dbReference>
<dbReference type="GO" id="GO:0000155">
    <property type="term" value="F:phosphorelay sensor kinase activity"/>
    <property type="evidence" value="ECO:0007669"/>
    <property type="project" value="UniProtKB-UniRule"/>
</dbReference>
<comment type="caution">
    <text evidence="19">The sequence shown here is derived from an EMBL/GenBank/DDBJ whole genome shotgun (WGS) entry which is preliminary data.</text>
</comment>
<evidence type="ECO:0000256" key="5">
    <source>
        <dbReference type="ARBA" id="ARBA00022553"/>
    </source>
</evidence>
<feature type="coiled-coil region" evidence="15">
    <location>
        <begin position="202"/>
        <end position="236"/>
    </location>
</feature>
<keyword evidence="15" id="KW-0175">Coiled coil</keyword>
<dbReference type="Pfam" id="PF13675">
    <property type="entry name" value="PilJ"/>
    <property type="match status" value="1"/>
</dbReference>
<dbReference type="InterPro" id="IPR011712">
    <property type="entry name" value="Sig_transdc_His_kin_sub3_dim/P"/>
</dbReference>
<dbReference type="InterPro" id="IPR003660">
    <property type="entry name" value="HAMP_dom"/>
</dbReference>
<evidence type="ECO:0000256" key="7">
    <source>
        <dbReference type="ARBA" id="ARBA00022692"/>
    </source>
</evidence>
<accession>A0A4S8EUB5</accession>
<evidence type="ECO:0000259" key="18">
    <source>
        <dbReference type="PROSITE" id="PS50885"/>
    </source>
</evidence>
<dbReference type="CDD" id="cd16917">
    <property type="entry name" value="HATPase_UhpB-NarQ-NarX-like"/>
    <property type="match status" value="1"/>
</dbReference>
<keyword evidence="10 14" id="KW-0067">ATP-binding</keyword>
<evidence type="ECO:0000256" key="1">
    <source>
        <dbReference type="ARBA" id="ARBA00000085"/>
    </source>
</evidence>
<reference evidence="19 20" key="1">
    <citation type="journal article" date="2015" name="Antonie Van Leeuwenhoek">
        <title>Lampropedia puyangensis sp. nov., isolated from symptomatic bark of Populus ? euramericana canker and emended description of Lampropedia hyalina (Ehrenberg 1832) Lee et al. 2004.</title>
        <authorList>
            <person name="Li Y."/>
            <person name="Wang T."/>
            <person name="Piao C.G."/>
            <person name="Wang L.F."/>
            <person name="Tian G.Z."/>
            <person name="Zhu T.H."/>
            <person name="Guo M.W."/>
        </authorList>
    </citation>
    <scope>NUCLEOTIDE SEQUENCE [LARGE SCALE GENOMIC DNA]</scope>
    <source>
        <strain evidence="19 20">2-bin</strain>
    </source>
</reference>
<dbReference type="PANTHER" id="PTHR24421">
    <property type="entry name" value="NITRATE/NITRITE SENSOR PROTEIN NARX-RELATED"/>
    <property type="match status" value="1"/>
</dbReference>
<evidence type="ECO:0000256" key="9">
    <source>
        <dbReference type="ARBA" id="ARBA00022777"/>
    </source>
</evidence>
<dbReference type="SMART" id="SM00387">
    <property type="entry name" value="HATPase_c"/>
    <property type="match status" value="1"/>
</dbReference>
<evidence type="ECO:0000259" key="17">
    <source>
        <dbReference type="PROSITE" id="PS50109"/>
    </source>
</evidence>
<dbReference type="InterPro" id="IPR029016">
    <property type="entry name" value="GAF-like_dom_sf"/>
</dbReference>
<organism evidence="19 20">
    <name type="scientific">Lampropedia puyangensis</name>
    <dbReference type="NCBI Taxonomy" id="1330072"/>
    <lineage>
        <taxon>Bacteria</taxon>
        <taxon>Pseudomonadati</taxon>
        <taxon>Pseudomonadota</taxon>
        <taxon>Betaproteobacteria</taxon>
        <taxon>Burkholderiales</taxon>
        <taxon>Comamonadaceae</taxon>
        <taxon>Lampropedia</taxon>
    </lineage>
</organism>
<dbReference type="PROSITE" id="PS50109">
    <property type="entry name" value="HIS_KIN"/>
    <property type="match status" value="1"/>
</dbReference>
<dbReference type="InterPro" id="IPR005467">
    <property type="entry name" value="His_kinase_dom"/>
</dbReference>
<protein>
    <recommendedName>
        <fullName evidence="14">Sensor protein</fullName>
        <ecNumber evidence="14">2.7.13.3</ecNumber>
    </recommendedName>
</protein>
<comment type="catalytic activity">
    <reaction evidence="1 14">
        <text>ATP + protein L-histidine = ADP + protein N-phospho-L-histidine.</text>
        <dbReference type="EC" id="2.7.13.3"/>
    </reaction>
</comment>
<dbReference type="OrthoDB" id="9811306at2"/>
<dbReference type="SUPFAM" id="SSF55874">
    <property type="entry name" value="ATPase domain of HSP90 chaperone/DNA topoisomerase II/histidine kinase"/>
    <property type="match status" value="1"/>
</dbReference>
<dbReference type="EC" id="2.7.13.3" evidence="14"/>
<proteinExistence type="predicted"/>
<dbReference type="CDD" id="cd06225">
    <property type="entry name" value="HAMP"/>
    <property type="match status" value="1"/>
</dbReference>
<evidence type="ECO:0000256" key="15">
    <source>
        <dbReference type="SAM" id="Coils"/>
    </source>
</evidence>
<evidence type="ECO:0000256" key="10">
    <source>
        <dbReference type="ARBA" id="ARBA00022840"/>
    </source>
</evidence>
<comment type="subcellular location">
    <subcellularLocation>
        <location evidence="2">Cell inner membrane</location>
        <topology evidence="2">Multi-pass membrane protein</topology>
    </subcellularLocation>
</comment>
<dbReference type="PROSITE" id="PS50885">
    <property type="entry name" value="HAMP"/>
    <property type="match status" value="1"/>
</dbReference>
<keyword evidence="11 16" id="KW-1133">Transmembrane helix</keyword>
<keyword evidence="4 14" id="KW-0997">Cell inner membrane</keyword>
<feature type="domain" description="Histidine kinase" evidence="17">
    <location>
        <begin position="420"/>
        <end position="614"/>
    </location>
</feature>
<evidence type="ECO:0000256" key="12">
    <source>
        <dbReference type="ARBA" id="ARBA00023012"/>
    </source>
</evidence>
<dbReference type="InterPro" id="IPR003594">
    <property type="entry name" value="HATPase_dom"/>
</dbReference>
<dbReference type="SMART" id="SM00304">
    <property type="entry name" value="HAMP"/>
    <property type="match status" value="1"/>
</dbReference>
<dbReference type="Pfam" id="PF00672">
    <property type="entry name" value="HAMP"/>
    <property type="match status" value="1"/>
</dbReference>
<keyword evidence="20" id="KW-1185">Reference proteome</keyword>
<dbReference type="Gene3D" id="3.30.450.40">
    <property type="match status" value="1"/>
</dbReference>
<dbReference type="InterPro" id="IPR003018">
    <property type="entry name" value="GAF"/>
</dbReference>
<evidence type="ECO:0000256" key="2">
    <source>
        <dbReference type="ARBA" id="ARBA00004429"/>
    </source>
</evidence>
<gene>
    <name evidence="19" type="ORF">E9531_14540</name>
</gene>
<keyword evidence="9 14" id="KW-0418">Kinase</keyword>
<keyword evidence="6 14" id="KW-0808">Transferase</keyword>
<dbReference type="Gene3D" id="1.20.5.1930">
    <property type="match status" value="1"/>
</dbReference>
<dbReference type="PIRSF" id="PIRSF003167">
    <property type="entry name" value="STHK_NarX/NarQ"/>
    <property type="match status" value="1"/>
</dbReference>
<keyword evidence="5" id="KW-0597">Phosphoprotein</keyword>
<evidence type="ECO:0000313" key="20">
    <source>
        <dbReference type="Proteomes" id="UP000308917"/>
    </source>
</evidence>
<evidence type="ECO:0000256" key="14">
    <source>
        <dbReference type="PIRNR" id="PIRNR003167"/>
    </source>
</evidence>
<dbReference type="Pfam" id="PF13185">
    <property type="entry name" value="GAF_2"/>
    <property type="match status" value="1"/>
</dbReference>
<feature type="domain" description="HAMP" evidence="18">
    <location>
        <begin position="165"/>
        <end position="217"/>
    </location>
</feature>
<evidence type="ECO:0000313" key="19">
    <source>
        <dbReference type="EMBL" id="THT98447.1"/>
    </source>
</evidence>
<keyword evidence="12 14" id="KW-0902">Two-component regulatory system</keyword>
<evidence type="ECO:0000256" key="11">
    <source>
        <dbReference type="ARBA" id="ARBA00022989"/>
    </source>
</evidence>
<dbReference type="Gene3D" id="3.30.565.10">
    <property type="entry name" value="Histidine kinase-like ATPase, C-terminal domain"/>
    <property type="match status" value="1"/>
</dbReference>
<dbReference type="PANTHER" id="PTHR24421:SF10">
    <property type="entry name" value="NITRATE_NITRITE SENSOR PROTEIN NARQ"/>
    <property type="match status" value="1"/>
</dbReference>
<dbReference type="InterPro" id="IPR036890">
    <property type="entry name" value="HATPase_C_sf"/>
</dbReference>
<dbReference type="SUPFAM" id="SSF55781">
    <property type="entry name" value="GAF domain-like"/>
    <property type="match status" value="1"/>
</dbReference>
<dbReference type="SUPFAM" id="SSF158472">
    <property type="entry name" value="HAMP domain-like"/>
    <property type="match status" value="1"/>
</dbReference>
<keyword evidence="3 14" id="KW-1003">Cell membrane</keyword>
<evidence type="ECO:0000256" key="4">
    <source>
        <dbReference type="ARBA" id="ARBA00022519"/>
    </source>
</evidence>
<feature type="transmembrane region" description="Helical" evidence="16">
    <location>
        <begin position="147"/>
        <end position="169"/>
    </location>
</feature>
<dbReference type="InterPro" id="IPR029095">
    <property type="entry name" value="NarX-like_N"/>
</dbReference>
<evidence type="ECO:0000256" key="8">
    <source>
        <dbReference type="ARBA" id="ARBA00022741"/>
    </source>
</evidence>
<name>A0A4S8EUB5_9BURK</name>
<keyword evidence="8 14" id="KW-0547">Nucleotide-binding</keyword>
<dbReference type="InterPro" id="IPR042295">
    <property type="entry name" value="NarX-like_N_sf"/>
</dbReference>
<sequence length="618" mass="68344">MITCTLWLSWRLEGAGAAINDTGSLRMRAQRIAVVLLQPAASSKQRRQDLQLQLDAVAHTLQGLAVGDAQRPLLLPSHEAIRTQFKAVESFWLQVALPAAEHANETGQSQTYLASLPRLAELTDTLVKMIEQDNASKTTVLRAAQGGLAVLAVLGTIAMIYLLYVWIIAPVHKLRDGLQSVARHNFSIRLPVETRDEFGVLATGYNQMADELEDLYKGLEQRVTEKTQQLATQNAEISILYDMAAFLNQPSDIETMSAGFLQRIVGLFDAQGASIRTLDRERQHLSLVASVGLSQALIEEEHCMHVHDCHCGSVAMPGKKLIVIRDVSQTTDFLSKGKSNDINCHREGFSSVAVFRISARENVLGTFSLHFTGPAELPDSGRRLLESLGSLLGVALENRRLEAQSRELAVVQERNLVAQGLHDSLAQGLNFLNLQLQLLEEAVVHQKQAEIDEILPLLRTGVQESYQDVRELLTNFRSKLERGDFIAALEDTVKRFRRQTSMQTALDVQYGQGAPLAPEQQLQVLFILQEALSNVRKHSEAQSVQVRVSNDRDFTMSVRDDGLGYDSAEVSERGDAHVGLRIMRERAARMNAHLELAATPGKGASVVLRLPVQERIAA</sequence>
<dbReference type="InterPro" id="IPR016380">
    <property type="entry name" value="Sig_transdc_His_kin_NarX/NarQ"/>
</dbReference>
<evidence type="ECO:0000256" key="6">
    <source>
        <dbReference type="ARBA" id="ARBA00022679"/>
    </source>
</evidence>
<evidence type="ECO:0000256" key="13">
    <source>
        <dbReference type="ARBA" id="ARBA00023136"/>
    </source>
</evidence>
<dbReference type="Gene3D" id="1.10.8.500">
    <property type="entry name" value="HAMP domain in histidine kinase"/>
    <property type="match status" value="1"/>
</dbReference>
<dbReference type="AlphaFoldDB" id="A0A4S8EUB5"/>
<dbReference type="Pfam" id="PF02518">
    <property type="entry name" value="HATPase_c"/>
    <property type="match status" value="1"/>
</dbReference>
<dbReference type="GO" id="GO:0005524">
    <property type="term" value="F:ATP binding"/>
    <property type="evidence" value="ECO:0007669"/>
    <property type="project" value="UniProtKB-UniRule"/>
</dbReference>
<dbReference type="GO" id="GO:0046983">
    <property type="term" value="F:protein dimerization activity"/>
    <property type="evidence" value="ECO:0007669"/>
    <property type="project" value="UniProtKB-UniRule"/>
</dbReference>
<dbReference type="Proteomes" id="UP000308917">
    <property type="component" value="Unassembled WGS sequence"/>
</dbReference>
<dbReference type="EMBL" id="STFG01000021">
    <property type="protein sequence ID" value="THT98447.1"/>
    <property type="molecule type" value="Genomic_DNA"/>
</dbReference>
<dbReference type="Pfam" id="PF07730">
    <property type="entry name" value="HisKA_3"/>
    <property type="match status" value="1"/>
</dbReference>